<reference evidence="2" key="2">
    <citation type="journal article" date="2015" name="Data Brief">
        <title>Shoot transcriptome of the giant reed, Arundo donax.</title>
        <authorList>
            <person name="Barrero R.A."/>
            <person name="Guerrero F.D."/>
            <person name="Moolhuijzen P."/>
            <person name="Goolsby J.A."/>
            <person name="Tidwell J."/>
            <person name="Bellgard S.E."/>
            <person name="Bellgard M.I."/>
        </authorList>
    </citation>
    <scope>NUCLEOTIDE SEQUENCE</scope>
    <source>
        <tissue evidence="2">Shoot tissue taken approximately 20 cm above the soil surface</tissue>
    </source>
</reference>
<accession>A0A0A9C876</accession>
<dbReference type="EMBL" id="GBRH01225386">
    <property type="protein sequence ID" value="JAD72509.1"/>
    <property type="molecule type" value="Transcribed_RNA"/>
</dbReference>
<evidence type="ECO:0000256" key="1">
    <source>
        <dbReference type="SAM" id="MobiDB-lite"/>
    </source>
</evidence>
<evidence type="ECO:0000313" key="2">
    <source>
        <dbReference type="EMBL" id="JAD72509.1"/>
    </source>
</evidence>
<reference evidence="2" key="1">
    <citation type="submission" date="2014-09" db="EMBL/GenBank/DDBJ databases">
        <authorList>
            <person name="Magalhaes I.L.F."/>
            <person name="Oliveira U."/>
            <person name="Santos F.R."/>
            <person name="Vidigal T.H.D.A."/>
            <person name="Brescovit A.D."/>
            <person name="Santos A.J."/>
        </authorList>
    </citation>
    <scope>NUCLEOTIDE SEQUENCE</scope>
    <source>
        <tissue evidence="2">Shoot tissue taken approximately 20 cm above the soil surface</tissue>
    </source>
</reference>
<sequence length="21" mass="2449">MRRPYRSVKARRSCSPNLPSS</sequence>
<feature type="compositionally biased region" description="Basic residues" evidence="1">
    <location>
        <begin position="1"/>
        <end position="12"/>
    </location>
</feature>
<organism evidence="2">
    <name type="scientific">Arundo donax</name>
    <name type="common">Giant reed</name>
    <name type="synonym">Donax arundinaceus</name>
    <dbReference type="NCBI Taxonomy" id="35708"/>
    <lineage>
        <taxon>Eukaryota</taxon>
        <taxon>Viridiplantae</taxon>
        <taxon>Streptophyta</taxon>
        <taxon>Embryophyta</taxon>
        <taxon>Tracheophyta</taxon>
        <taxon>Spermatophyta</taxon>
        <taxon>Magnoliopsida</taxon>
        <taxon>Liliopsida</taxon>
        <taxon>Poales</taxon>
        <taxon>Poaceae</taxon>
        <taxon>PACMAD clade</taxon>
        <taxon>Arundinoideae</taxon>
        <taxon>Arundineae</taxon>
        <taxon>Arundo</taxon>
    </lineage>
</organism>
<protein>
    <submittedName>
        <fullName evidence="2">Uncharacterized protein</fullName>
    </submittedName>
</protein>
<dbReference type="AlphaFoldDB" id="A0A0A9C876"/>
<proteinExistence type="predicted"/>
<feature type="region of interest" description="Disordered" evidence="1">
    <location>
        <begin position="1"/>
        <end position="21"/>
    </location>
</feature>
<name>A0A0A9C876_ARUDO</name>